<feature type="domain" description="N-acetyltransferase" evidence="1">
    <location>
        <begin position="15"/>
        <end position="175"/>
    </location>
</feature>
<gene>
    <name evidence="2" type="ORF">N799_00540</name>
</gene>
<sequence length="184" mass="20316">MTAHPLGPTLETERLVLRPQQRSDFDGFAELLGDEEAARHIGGHLPRAAAWRKFLQMPGAWVVQGFAMFSVIEKASGQWIGQAGPWQPEGWPSTEVGWSFLRSAWGKGYAREAAIAAIDWSFETLGWTEVIHSIAPANTASQVLAARLGSVNRGPGRLPPPYEDSPVDIWGQSREEWLARRSSL</sequence>
<dbReference type="PANTHER" id="PTHR43792:SF1">
    <property type="entry name" value="N-ACETYLTRANSFERASE DOMAIN-CONTAINING PROTEIN"/>
    <property type="match status" value="1"/>
</dbReference>
<evidence type="ECO:0000313" key="3">
    <source>
        <dbReference type="Proteomes" id="UP000029989"/>
    </source>
</evidence>
<organism evidence="2 3">
    <name type="scientific">Lysobacter arseniciresistens ZS79</name>
    <dbReference type="NCBI Taxonomy" id="913325"/>
    <lineage>
        <taxon>Bacteria</taxon>
        <taxon>Pseudomonadati</taxon>
        <taxon>Pseudomonadota</taxon>
        <taxon>Gammaproteobacteria</taxon>
        <taxon>Lysobacterales</taxon>
        <taxon>Lysobacteraceae</taxon>
        <taxon>Novilysobacter</taxon>
    </lineage>
</organism>
<name>A0A0A0F8J0_9GAMM</name>
<dbReference type="InterPro" id="IPR000182">
    <property type="entry name" value="GNAT_dom"/>
</dbReference>
<dbReference type="GO" id="GO:0016747">
    <property type="term" value="F:acyltransferase activity, transferring groups other than amino-acyl groups"/>
    <property type="evidence" value="ECO:0007669"/>
    <property type="project" value="InterPro"/>
</dbReference>
<dbReference type="PROSITE" id="PS51186">
    <property type="entry name" value="GNAT"/>
    <property type="match status" value="1"/>
</dbReference>
<dbReference type="PANTHER" id="PTHR43792">
    <property type="entry name" value="GNAT FAMILY, PUTATIVE (AFU_ORTHOLOGUE AFUA_3G00765)-RELATED-RELATED"/>
    <property type="match status" value="1"/>
</dbReference>
<dbReference type="Gene3D" id="3.40.630.30">
    <property type="match status" value="1"/>
</dbReference>
<dbReference type="eggNOG" id="COG1670">
    <property type="taxonomic scope" value="Bacteria"/>
</dbReference>
<dbReference type="InterPro" id="IPR016181">
    <property type="entry name" value="Acyl_CoA_acyltransferase"/>
</dbReference>
<keyword evidence="3" id="KW-1185">Reference proteome</keyword>
<dbReference type="InterPro" id="IPR051531">
    <property type="entry name" value="N-acetyltransferase"/>
</dbReference>
<evidence type="ECO:0000313" key="2">
    <source>
        <dbReference type="EMBL" id="KGM57707.1"/>
    </source>
</evidence>
<dbReference type="Pfam" id="PF13302">
    <property type="entry name" value="Acetyltransf_3"/>
    <property type="match status" value="1"/>
</dbReference>
<dbReference type="EMBL" id="AVPT01000001">
    <property type="protein sequence ID" value="KGM57707.1"/>
    <property type="molecule type" value="Genomic_DNA"/>
</dbReference>
<dbReference type="AlphaFoldDB" id="A0A0A0F8J0"/>
<dbReference type="STRING" id="913325.N799_00540"/>
<protein>
    <submittedName>
        <fullName evidence="2">Acetyltransferase</fullName>
    </submittedName>
</protein>
<dbReference type="SUPFAM" id="SSF55729">
    <property type="entry name" value="Acyl-CoA N-acyltransferases (Nat)"/>
    <property type="match status" value="1"/>
</dbReference>
<reference evidence="2 3" key="1">
    <citation type="journal article" date="2015" name="Stand. Genomic Sci.">
        <title>Genomic information of the arsenic-resistant bacterium Lysobacter arseniciresistens type strain ZS79(T) and comparison of Lysobacter draft genomes.</title>
        <authorList>
            <person name="Liu L."/>
            <person name="Zhang S."/>
            <person name="Luo M."/>
            <person name="Wang G."/>
        </authorList>
    </citation>
    <scope>NUCLEOTIDE SEQUENCE [LARGE SCALE GENOMIC DNA]</scope>
    <source>
        <strain evidence="2 3">ZS79</strain>
    </source>
</reference>
<dbReference type="OrthoDB" id="9801656at2"/>
<comment type="caution">
    <text evidence="2">The sequence shown here is derived from an EMBL/GenBank/DDBJ whole genome shotgun (WGS) entry which is preliminary data.</text>
</comment>
<accession>A0A0A0F8J0</accession>
<dbReference type="RefSeq" id="WP_036206279.1">
    <property type="nucleotide sequence ID" value="NZ_AVPT01000001.1"/>
</dbReference>
<keyword evidence="2" id="KW-0808">Transferase</keyword>
<dbReference type="Proteomes" id="UP000029989">
    <property type="component" value="Unassembled WGS sequence"/>
</dbReference>
<proteinExistence type="predicted"/>
<evidence type="ECO:0000259" key="1">
    <source>
        <dbReference type="PROSITE" id="PS51186"/>
    </source>
</evidence>